<keyword evidence="3 8" id="KW-0813">Transport</keyword>
<keyword evidence="5 8" id="KW-0812">Transmembrane</keyword>
<dbReference type="Gene3D" id="1.10.3720.10">
    <property type="entry name" value="MetI-like"/>
    <property type="match status" value="1"/>
</dbReference>
<evidence type="ECO:0000256" key="3">
    <source>
        <dbReference type="ARBA" id="ARBA00022448"/>
    </source>
</evidence>
<dbReference type="GO" id="GO:0005886">
    <property type="term" value="C:plasma membrane"/>
    <property type="evidence" value="ECO:0007669"/>
    <property type="project" value="UniProtKB-SubCell"/>
</dbReference>
<proteinExistence type="inferred from homology"/>
<feature type="domain" description="ABC transmembrane type-1" evidence="9">
    <location>
        <begin position="54"/>
        <end position="260"/>
    </location>
</feature>
<dbReference type="AlphaFoldDB" id="A0A7Y0DWT3"/>
<comment type="subcellular location">
    <subcellularLocation>
        <location evidence="1 8">Cell membrane</location>
        <topology evidence="1 8">Multi-pass membrane protein</topology>
    </subcellularLocation>
</comment>
<evidence type="ECO:0000313" key="10">
    <source>
        <dbReference type="EMBL" id="NMM43031.1"/>
    </source>
</evidence>
<evidence type="ECO:0000256" key="2">
    <source>
        <dbReference type="ARBA" id="ARBA00007069"/>
    </source>
</evidence>
<keyword evidence="4" id="KW-1003">Cell membrane</keyword>
<feature type="transmembrane region" description="Helical" evidence="8">
    <location>
        <begin position="241"/>
        <end position="264"/>
    </location>
</feature>
<evidence type="ECO:0000259" key="9">
    <source>
        <dbReference type="PROSITE" id="PS50928"/>
    </source>
</evidence>
<comment type="caution">
    <text evidence="10">The sequence shown here is derived from an EMBL/GenBank/DDBJ whole genome shotgun (WGS) entry which is preliminary data.</text>
</comment>
<keyword evidence="11" id="KW-1185">Reference proteome</keyword>
<keyword evidence="6 8" id="KW-1133">Transmembrane helix</keyword>
<dbReference type="CDD" id="cd06261">
    <property type="entry name" value="TM_PBP2"/>
    <property type="match status" value="1"/>
</dbReference>
<evidence type="ECO:0000313" key="11">
    <source>
        <dbReference type="Proteomes" id="UP000539372"/>
    </source>
</evidence>
<feature type="transmembrane region" description="Helical" evidence="8">
    <location>
        <begin position="191"/>
        <end position="212"/>
    </location>
</feature>
<sequence length="279" mass="30824">MGPGLLWLALFLVIPCAIVFCFSFFERGVYGGIDYIFTFENFQRAIDPLYLSIFLKSAKIAGTATLVALFLAYPAAYAISKAPPNRQTALLVLAMLPFWSNYLIRTYAWIVLLNREGLINTGLRDLGWIAEPLPLLYNEFAIITGLVYNYLPFVILAVYSSISRLNPEILEASEDLGAPSWKTFLRVTLPLTMPGVAAGSVFIFVLSIGNFITPDLLGGGNLLMVGNIIYDQFLTARDWPFGATLSFILIGIMMALLFTQAILVRRAQGDAPEKEEANA</sequence>
<dbReference type="PANTHER" id="PTHR42929:SF1">
    <property type="entry name" value="INNER MEMBRANE ABC TRANSPORTER PERMEASE PROTEIN YDCU-RELATED"/>
    <property type="match status" value="1"/>
</dbReference>
<gene>
    <name evidence="10" type="ORF">HH303_00980</name>
</gene>
<evidence type="ECO:0000256" key="5">
    <source>
        <dbReference type="ARBA" id="ARBA00022692"/>
    </source>
</evidence>
<dbReference type="Pfam" id="PF00528">
    <property type="entry name" value="BPD_transp_1"/>
    <property type="match status" value="1"/>
</dbReference>
<accession>A0A7Y0DWT3</accession>
<feature type="transmembrane region" description="Helical" evidence="8">
    <location>
        <begin position="91"/>
        <end position="112"/>
    </location>
</feature>
<reference evidence="10 11" key="1">
    <citation type="submission" date="2020-04" db="EMBL/GenBank/DDBJ databases">
        <title>Rhodospirillaceae bacterium KN72 isolated from deep sea.</title>
        <authorList>
            <person name="Zhang D.-C."/>
        </authorList>
    </citation>
    <scope>NUCLEOTIDE SEQUENCE [LARGE SCALE GENOMIC DNA]</scope>
    <source>
        <strain evidence="10 11">KN72</strain>
    </source>
</reference>
<evidence type="ECO:0000256" key="7">
    <source>
        <dbReference type="ARBA" id="ARBA00023136"/>
    </source>
</evidence>
<dbReference type="SUPFAM" id="SSF161098">
    <property type="entry name" value="MetI-like"/>
    <property type="match status" value="1"/>
</dbReference>
<dbReference type="InterPro" id="IPR035906">
    <property type="entry name" value="MetI-like_sf"/>
</dbReference>
<evidence type="ECO:0000256" key="6">
    <source>
        <dbReference type="ARBA" id="ARBA00022989"/>
    </source>
</evidence>
<dbReference type="PANTHER" id="PTHR42929">
    <property type="entry name" value="INNER MEMBRANE ABC TRANSPORTER PERMEASE PROTEIN YDCU-RELATED-RELATED"/>
    <property type="match status" value="1"/>
</dbReference>
<keyword evidence="7 8" id="KW-0472">Membrane</keyword>
<dbReference type="EMBL" id="JABBNT010000001">
    <property type="protein sequence ID" value="NMM43031.1"/>
    <property type="molecule type" value="Genomic_DNA"/>
</dbReference>
<protein>
    <submittedName>
        <fullName evidence="10">ABC transporter permease</fullName>
    </submittedName>
</protein>
<comment type="similarity">
    <text evidence="2">Belongs to the binding-protein-dependent transport system permease family. CysTW subfamily.</text>
</comment>
<dbReference type="InterPro" id="IPR000515">
    <property type="entry name" value="MetI-like"/>
</dbReference>
<evidence type="ECO:0000256" key="8">
    <source>
        <dbReference type="RuleBase" id="RU363032"/>
    </source>
</evidence>
<feature type="transmembrane region" description="Helical" evidence="8">
    <location>
        <begin position="60"/>
        <end position="79"/>
    </location>
</feature>
<dbReference type="PROSITE" id="PS50928">
    <property type="entry name" value="ABC_TM1"/>
    <property type="match status" value="1"/>
</dbReference>
<dbReference type="GO" id="GO:0055085">
    <property type="term" value="P:transmembrane transport"/>
    <property type="evidence" value="ECO:0007669"/>
    <property type="project" value="InterPro"/>
</dbReference>
<name>A0A7Y0DWT3_9PROT</name>
<evidence type="ECO:0000256" key="1">
    <source>
        <dbReference type="ARBA" id="ARBA00004651"/>
    </source>
</evidence>
<dbReference type="Proteomes" id="UP000539372">
    <property type="component" value="Unassembled WGS sequence"/>
</dbReference>
<organism evidence="10 11">
    <name type="scientific">Pacificispira spongiicola</name>
    <dbReference type="NCBI Taxonomy" id="2729598"/>
    <lineage>
        <taxon>Bacteria</taxon>
        <taxon>Pseudomonadati</taxon>
        <taxon>Pseudomonadota</taxon>
        <taxon>Alphaproteobacteria</taxon>
        <taxon>Rhodospirillales</taxon>
        <taxon>Rhodospirillaceae</taxon>
        <taxon>Pacificispira</taxon>
    </lineage>
</organism>
<evidence type="ECO:0000256" key="4">
    <source>
        <dbReference type="ARBA" id="ARBA00022475"/>
    </source>
</evidence>
<feature type="transmembrane region" description="Helical" evidence="8">
    <location>
        <begin position="140"/>
        <end position="159"/>
    </location>
</feature>